<dbReference type="SUPFAM" id="SSF53474">
    <property type="entry name" value="alpha/beta-Hydrolases"/>
    <property type="match status" value="1"/>
</dbReference>
<proteinExistence type="predicted"/>
<evidence type="ECO:0000256" key="1">
    <source>
        <dbReference type="ARBA" id="ARBA00022801"/>
    </source>
</evidence>
<reference evidence="3 4" key="1">
    <citation type="submission" date="2019-10" db="EMBL/GenBank/DDBJ databases">
        <title>Genomic analysis of Raineyella sp. CBA3103.</title>
        <authorList>
            <person name="Roh S.W."/>
        </authorList>
    </citation>
    <scope>NUCLEOTIDE SEQUENCE [LARGE SCALE GENOMIC DNA]</scope>
    <source>
        <strain evidence="3 4">CBA3103</strain>
    </source>
</reference>
<dbReference type="AlphaFoldDB" id="A0A5Q2FBG2"/>
<dbReference type="RefSeq" id="WP_153572658.1">
    <property type="nucleotide sequence ID" value="NZ_CP045725.1"/>
</dbReference>
<dbReference type="PRINTS" id="PR00412">
    <property type="entry name" value="EPOXHYDRLASE"/>
</dbReference>
<dbReference type="InterPro" id="IPR000073">
    <property type="entry name" value="AB_hydrolase_1"/>
</dbReference>
<name>A0A5Q2FBG2_9ACTN</name>
<protein>
    <submittedName>
        <fullName evidence="3">Alpha/beta fold hydrolase</fullName>
    </submittedName>
</protein>
<evidence type="ECO:0000259" key="2">
    <source>
        <dbReference type="Pfam" id="PF00561"/>
    </source>
</evidence>
<dbReference type="InterPro" id="IPR029058">
    <property type="entry name" value="AB_hydrolase_fold"/>
</dbReference>
<keyword evidence="1 3" id="KW-0378">Hydrolase</keyword>
<dbReference type="KEGG" id="rain:Rai3103_11080"/>
<dbReference type="PANTHER" id="PTHR43329">
    <property type="entry name" value="EPOXIDE HYDROLASE"/>
    <property type="match status" value="1"/>
</dbReference>
<dbReference type="Pfam" id="PF00561">
    <property type="entry name" value="Abhydrolase_1"/>
    <property type="match status" value="1"/>
</dbReference>
<accession>A0A5Q2FBG2</accession>
<dbReference type="Gene3D" id="3.40.50.1820">
    <property type="entry name" value="alpha/beta hydrolase"/>
    <property type="match status" value="1"/>
</dbReference>
<dbReference type="PRINTS" id="PR00111">
    <property type="entry name" value="ABHYDROLASE"/>
</dbReference>
<sequence length="311" mass="33738">MAYVTRPGASAPTPDLPGVDHDWVRVDDITVHVASSGAQGTPVVLLHGFPEHWGEWRQVIGPLSPQHRVICPDLRGAGWTDAARSGYRRRRLTRDVLRLLDALGLERVHLVAHDWSALVAFGLAMEHPERVETLVAMSMPHPYARVTPAMLASAPNTAYQLPLAIPGLGARLLSRGRQPLARYLFGHFSTPGTWTEKDLAIFLAPLTDRDRAATAGPLYRGFIQRELLRVFSGAYRSTPLHPPTLVLVGEHDPVVRADVLARQTGPAGHLEVREVAGAAHFIVDEQPGQVLAQITDFLAAHSGPSTGGISA</sequence>
<dbReference type="InterPro" id="IPR000639">
    <property type="entry name" value="Epox_hydrolase-like"/>
</dbReference>
<keyword evidence="4" id="KW-1185">Reference proteome</keyword>
<dbReference type="Proteomes" id="UP000386847">
    <property type="component" value="Chromosome"/>
</dbReference>
<gene>
    <name evidence="3" type="ORF">Rai3103_11080</name>
</gene>
<dbReference type="GO" id="GO:0016787">
    <property type="term" value="F:hydrolase activity"/>
    <property type="evidence" value="ECO:0007669"/>
    <property type="project" value="UniProtKB-KW"/>
</dbReference>
<feature type="domain" description="AB hydrolase-1" evidence="2">
    <location>
        <begin position="42"/>
        <end position="286"/>
    </location>
</feature>
<dbReference type="EMBL" id="CP045725">
    <property type="protein sequence ID" value="QGF24129.1"/>
    <property type="molecule type" value="Genomic_DNA"/>
</dbReference>
<organism evidence="3 4">
    <name type="scientific">Raineyella fluvialis</name>
    <dbReference type="NCBI Taxonomy" id="2662261"/>
    <lineage>
        <taxon>Bacteria</taxon>
        <taxon>Bacillati</taxon>
        <taxon>Actinomycetota</taxon>
        <taxon>Actinomycetes</taxon>
        <taxon>Propionibacteriales</taxon>
        <taxon>Propionibacteriaceae</taxon>
        <taxon>Raineyella</taxon>
    </lineage>
</organism>
<evidence type="ECO:0000313" key="3">
    <source>
        <dbReference type="EMBL" id="QGF24129.1"/>
    </source>
</evidence>
<evidence type="ECO:0000313" key="4">
    <source>
        <dbReference type="Proteomes" id="UP000386847"/>
    </source>
</evidence>